<reference evidence="6" key="1">
    <citation type="journal article" date="2016" name="Genome Biol. Evol.">
        <title>Evolution of chromosomal Clostridium botulinum type E neurotoxin gene clusters: evidence provided by their rare plasmid borne counterparts.</title>
        <authorList>
            <person name="Carter A.T."/>
            <person name="Austin J.W."/>
            <person name="Weedmark K.A."/>
            <person name="Peck M.W."/>
        </authorList>
    </citation>
    <scope>NUCLEOTIDE SEQUENCE</scope>
    <source>
        <strain evidence="6">GA0702E1CS</strain>
        <plasmid evidence="6">pGA0702E1CS</plasmid>
    </source>
</reference>
<accession>A0A140B423</accession>
<dbReference type="Pfam" id="PF01473">
    <property type="entry name" value="Choline_bind_1"/>
    <property type="match status" value="2"/>
</dbReference>
<feature type="repeat" description="Cell wall-binding" evidence="2">
    <location>
        <begin position="1421"/>
        <end position="1440"/>
    </location>
</feature>
<protein>
    <submittedName>
        <fullName evidence="6">Putative PspC-like surface protein</fullName>
    </submittedName>
</protein>
<evidence type="ECO:0000256" key="5">
    <source>
        <dbReference type="SAM" id="SignalP"/>
    </source>
</evidence>
<evidence type="ECO:0000256" key="1">
    <source>
        <dbReference type="ARBA" id="ARBA00022737"/>
    </source>
</evidence>
<feature type="repeat" description="Cell wall-binding" evidence="2">
    <location>
        <begin position="1351"/>
        <end position="1370"/>
    </location>
</feature>
<evidence type="ECO:0000256" key="2">
    <source>
        <dbReference type="PROSITE-ProRule" id="PRU00591"/>
    </source>
</evidence>
<dbReference type="Pfam" id="PF19127">
    <property type="entry name" value="Choline_bind_3"/>
    <property type="match status" value="2"/>
</dbReference>
<dbReference type="SUPFAM" id="SSF69360">
    <property type="entry name" value="Cell wall binding repeat"/>
    <property type="match status" value="1"/>
</dbReference>
<evidence type="ECO:0000313" key="6">
    <source>
        <dbReference type="EMBL" id="ALP68984.1"/>
    </source>
</evidence>
<feature type="signal peptide" evidence="5">
    <location>
        <begin position="1"/>
        <end position="26"/>
    </location>
</feature>
<dbReference type="InterPro" id="IPR018337">
    <property type="entry name" value="Cell_wall/Cho-bd_repeat"/>
</dbReference>
<feature type="repeat" description="Cell wall-binding" evidence="2">
    <location>
        <begin position="1371"/>
        <end position="1390"/>
    </location>
</feature>
<dbReference type="PROSITE" id="PS51170">
    <property type="entry name" value="CW"/>
    <property type="match status" value="4"/>
</dbReference>
<feature type="repeat" description="Cell wall-binding" evidence="2">
    <location>
        <begin position="1306"/>
        <end position="1325"/>
    </location>
</feature>
<geneLocation type="plasmid" evidence="6">
    <name>pGA0702E1CS</name>
</geneLocation>
<keyword evidence="6" id="KW-0614">Plasmid</keyword>
<proteinExistence type="predicted"/>
<evidence type="ECO:0000256" key="4">
    <source>
        <dbReference type="SAM" id="MobiDB-lite"/>
    </source>
</evidence>
<dbReference type="Gene3D" id="2.10.270.10">
    <property type="entry name" value="Cholin Binding"/>
    <property type="match status" value="2"/>
</dbReference>
<evidence type="ECO:0000256" key="3">
    <source>
        <dbReference type="SAM" id="Coils"/>
    </source>
</evidence>
<feature type="region of interest" description="Disordered" evidence="4">
    <location>
        <begin position="1232"/>
        <end position="1271"/>
    </location>
</feature>
<sequence length="1459" mass="161081">MKRKLIASMLVAATVVGVIPTEGVMAATTVSTNTNSVVARQVQDNLSHKTVDVEGIGNVQVDFFAGSTDYRNELPSTKGCQTVLTGSESDSKNSGRKYYKYYVLAALPGEKVTFTHYEDDGRELSVGMGTNNLFSVGRGDEQYSGASISFTMPSEVSKQEIRVYTHGRHKSDSATTNTYTLLPLTHIDAGNPASEPMAIIQQALLNFKTKNETNIDEIQNLANNCADLSKVTVNVSMDQKVQATENKEGYISGKISVMSKNDSNKKLETTFNLPIPKSGQSANTLMESYKNSIENFRGTNNTTQNEILNLIKKTNDDISVSISNFKKVNSTDKVDGKITGTLNITGATPYNFTIEISRLAQSTDTAKVILESVVENMNVTNSTDKASIQKLVNNSIDTSVVTAKVDLTDVKKATEANKGIIEGNILIEDKTGAKATIQINKEIEVETQSLSTVKDLYKAYLDTMEKTNSTTEQSIIDAIHITNENIKVKISDFKVNEATETSKGSIQGLIEIQDNETGEKDTVPVNLIIDYLHQSAKTVAGLYVEAAKNYIATNDTNEQDIINMISITNKDIKVTTDSFKLIPSTDESKGKISVNLNISDGEKNIVQPLQITINNQPQELATALAETQKLLAQYKITTNDIDMDDLLIKINDNITNPSIFASYSNNDGERIEKVKATEDKNGYVKGSLLLADSKGHKVMIPVNFEILKLSQSLDNAENKVNQYLNNLKSTNDLKESDILFDIQNLLDSSIKAEIKDYKVDAATELSKGVITGKVLLNKDGESREVPINIEIGLQAQSMENASNLITDKLKDMYLTNTSTAKDLETELSKCITGAEGNKIKIKVADDDFRMMKSTQDSDGSVRGKVTLFDSNMNIQYVPYTIKIKQLAQTLDHATSKLTEKLNSLKADNKLTKEIFLENMKSVITNAEGSKIIIVIDKFELTKATEKTPGKLIVEVTVLDGSSSKTLGKTYEIAKTNQSVEDAQDTIDKIVIPSIKVDNNTSVEDIKNQIKDAVGDNIDVDIKDFKKDESSNKEDGKITGTVIITDKNTGEKIEIPIDITIPKIEETLDEAQDTIDKVLPNIKVDNNTTVEDIKNQIKDNVGGNINVDIKDFKKDDATEKENGKITGTVIITDNNTGEKIEIPIDITIPKIEETLDEAQDTIDKVLPNIKVDNNTTVEDIKNQIKDNVGSNIDVDIKDFKKDDATEKEDGKITGTVIITDKNTGEKTEISIDITIPKLNKPSGGGSSSGGSSSSHHHKNNDEVKNNDELDDFGTIKNPITNSNESNHKGWTSMNGRWHFFDEKGKVKTGWVNDNGNWYYFDSFGVMQTGWQCIDNEWYYLNPVAGQGLGAMQTKWINDNGNWYFCNDSGKMLNGWVNDNGNWYYLNPESDGTRGCMQTGWKYIGNEWYYLNPKSDGTKGKMLNGWINDNGNWYFCNDNGKMAHDTFANGYELGSNGAWIK</sequence>
<keyword evidence="1" id="KW-0677">Repeat</keyword>
<keyword evidence="5" id="KW-0732">Signal</keyword>
<name>A0A140B423_CLOBO</name>
<dbReference type="EMBL" id="KT901798">
    <property type="protein sequence ID" value="ALP68984.1"/>
    <property type="molecule type" value="Genomic_DNA"/>
</dbReference>
<keyword evidence="3" id="KW-0175">Coiled coil</keyword>
<feature type="chain" id="PRO_5007301668" evidence="5">
    <location>
        <begin position="27"/>
        <end position="1459"/>
    </location>
</feature>
<organism evidence="6">
    <name type="scientific">Clostridium botulinum</name>
    <dbReference type="NCBI Taxonomy" id="1491"/>
    <lineage>
        <taxon>Bacteria</taxon>
        <taxon>Bacillati</taxon>
        <taxon>Bacillota</taxon>
        <taxon>Clostridia</taxon>
        <taxon>Eubacteriales</taxon>
        <taxon>Clostridiaceae</taxon>
        <taxon>Clostridium</taxon>
    </lineage>
</organism>
<feature type="coiled-coil region" evidence="3">
    <location>
        <begin position="706"/>
        <end position="733"/>
    </location>
</feature>
<dbReference type="RefSeq" id="WP_172688110.1">
    <property type="nucleotide sequence ID" value="NZ_KT901798.1"/>
</dbReference>